<proteinExistence type="predicted"/>
<dbReference type="Proteomes" id="UP000466160">
    <property type="component" value="Segment"/>
</dbReference>
<reference evidence="2" key="1">
    <citation type="submission" date="2019-12" db="EMBL/GenBank/DDBJ databases">
        <authorList>
            <person name="Olsen N.S."/>
            <person name="Junco L.M.F."/>
            <person name="Kot W."/>
            <person name="Hansen L.H."/>
        </authorList>
    </citation>
    <scope>NUCLEOTIDE SEQUENCE [LARGE SCALE GENOMIC DNA]</scope>
</reference>
<accession>A0A6C0R295</accession>
<evidence type="ECO:0000313" key="1">
    <source>
        <dbReference type="EMBL" id="QHZ59564.1"/>
    </source>
</evidence>
<dbReference type="EMBL" id="MN850581">
    <property type="protein sequence ID" value="QHZ59564.1"/>
    <property type="molecule type" value="Genomic_DNA"/>
</dbReference>
<protein>
    <submittedName>
        <fullName evidence="1">Uncharacterized protein</fullName>
    </submittedName>
</protein>
<organism evidence="1 2">
    <name type="scientific">Escherichia phage sortkaff</name>
    <dbReference type="NCBI Taxonomy" id="2696445"/>
    <lineage>
        <taxon>Viruses</taxon>
        <taxon>Duplodnaviria</taxon>
        <taxon>Heunggongvirae</taxon>
        <taxon>Uroviricota</taxon>
        <taxon>Caudoviricetes</taxon>
        <taxon>Sortsnevirus</taxon>
        <taxon>Sortsnevirus IME279</taxon>
    </lineage>
</organism>
<sequence length="246" mass="27917">MFIAVKKHNRPVFLNVNEIKIIRDAEPDIHNPDYDPKIHPGSVIFTTTDQHSTLERYFSSMSPEDLRDVINDAAAQVYAAPIAARIMSLDNCVARLARSMEDWLELANTPIINGEDLDVQRILDETKQTLDSIQPRLVAGGSPGKPRHFVGLDSDVFNVVQLLTSHEWADHCTSTQLGQRLESAITDLHNHTSEIRQRKDRAEELLAEVWHEWNNDDATRKALGEDMGKVIGNFLWPDENKTCEKE</sequence>
<name>A0A6C0R295_9CAUD</name>
<gene>
    <name evidence="1" type="ORF">sortkaff_16</name>
</gene>
<evidence type="ECO:0000313" key="2">
    <source>
        <dbReference type="Proteomes" id="UP000466160"/>
    </source>
</evidence>